<proteinExistence type="predicted"/>
<keyword evidence="1" id="KW-0812">Transmembrane</keyword>
<keyword evidence="1" id="KW-0472">Membrane</keyword>
<feature type="transmembrane region" description="Helical" evidence="1">
    <location>
        <begin position="89"/>
        <end position="108"/>
    </location>
</feature>
<keyword evidence="3" id="KW-1185">Reference proteome</keyword>
<keyword evidence="1" id="KW-1133">Transmembrane helix</keyword>
<evidence type="ECO:0000313" key="2">
    <source>
        <dbReference type="EMBL" id="VEB24931.1"/>
    </source>
</evidence>
<dbReference type="Proteomes" id="UP000268198">
    <property type="component" value="Chromosome"/>
</dbReference>
<feature type="transmembrane region" description="Helical" evidence="1">
    <location>
        <begin position="44"/>
        <end position="69"/>
    </location>
</feature>
<gene>
    <name evidence="2" type="ORF">NCTC3438_01794</name>
</gene>
<reference evidence="2 3" key="1">
    <citation type="submission" date="2018-12" db="EMBL/GenBank/DDBJ databases">
        <authorList>
            <consortium name="Pathogen Informatics"/>
        </authorList>
    </citation>
    <scope>NUCLEOTIDE SEQUENCE [LARGE SCALE GENOMIC DNA]</scope>
    <source>
        <strain evidence="2 3">NCTC3438</strain>
    </source>
</reference>
<organism evidence="2 3">
    <name type="scientific">Avibacterium volantium</name>
    <name type="common">Pasteurella volantium</name>
    <dbReference type="NCBI Taxonomy" id="762"/>
    <lineage>
        <taxon>Bacteria</taxon>
        <taxon>Pseudomonadati</taxon>
        <taxon>Pseudomonadota</taxon>
        <taxon>Gammaproteobacteria</taxon>
        <taxon>Pasteurellales</taxon>
        <taxon>Pasteurellaceae</taxon>
        <taxon>Avibacterium</taxon>
    </lineage>
</organism>
<evidence type="ECO:0000313" key="3">
    <source>
        <dbReference type="Proteomes" id="UP000268198"/>
    </source>
</evidence>
<dbReference type="AlphaFoldDB" id="A0A447SSE8"/>
<accession>A0A447SSE8</accession>
<sequence>MESDGDNKFRLLVMLSVYSIIFSGTSFIRLYAGDKLRESFPCRYFIIALITFPFIINLLFCTVLLSFSLDEMKIFFLKEHFSVGEYFEAKVYMAFITIIGFPIIINEMKKLFLYTHKLECAVRRKQLR</sequence>
<dbReference type="RefSeq" id="WP_206750009.1">
    <property type="nucleotide sequence ID" value="NZ_LR134167.1"/>
</dbReference>
<dbReference type="KEGG" id="avt:NCTC3438_01794"/>
<dbReference type="EMBL" id="LR134167">
    <property type="protein sequence ID" value="VEB24931.1"/>
    <property type="molecule type" value="Genomic_DNA"/>
</dbReference>
<protein>
    <submittedName>
        <fullName evidence="2">Uncharacterized protein</fullName>
    </submittedName>
</protein>
<evidence type="ECO:0000256" key="1">
    <source>
        <dbReference type="SAM" id="Phobius"/>
    </source>
</evidence>
<name>A0A447SSE8_AVIVO</name>
<feature type="transmembrane region" description="Helical" evidence="1">
    <location>
        <begin position="12"/>
        <end position="32"/>
    </location>
</feature>